<feature type="region of interest" description="Disordered" evidence="4">
    <location>
        <begin position="351"/>
        <end position="452"/>
    </location>
</feature>
<dbReference type="PANTHER" id="PTHR14396">
    <property type="entry name" value="CLASPIN"/>
    <property type="match status" value="1"/>
</dbReference>
<dbReference type="OrthoDB" id="2130597at2759"/>
<sequence length="1366" mass="150728">MESKACHDSLFSPCLKIAALQTSRHHTRLIDDDGHPDQVTIAMAVSSNPSSPGLGATGDGSPRPSSPPKSPVIMTPGRKIRELMAQFDSDSDNDDENAIQRHSTTSLGPSKPPVIASTEPVRAPEKTQYKSRFGFSITQSSDEDTDDDDEDVVYKPRGRMAARMLLQEDGNIDLQQTYSNIVANDTLPRLIDVEQRKPDDGRDLRGEPLPNLASTRDISQPGSDSDEHLDTDDTSIGHIAEHHSKAVANDRHAKRSESTTNVSMTNDGSEVDIETDDNGHGDDDDDDDDVDNVDVERRLTQHSRPPRKATKSALEEMNRQTQRMSRNMQLAHNAITKKKLTLDHFLSRLNGDKRSEESTEYGPTSSAQDTDNDLAHRGSPLTSPAKATGAENSKTADFLATPDQPYDEAAQNKTNGPEIEPSPPVTDERNKTAHDISELKKPDSPAKPLPFRPATRSLRINLSRQHIKDRQATGSDDDLEIVTDPLKARRIAIFENMPIRKRQQEAESSTSIQRLRTLAQVRALTNSQKTPASTQTMKQLELDLWRRAREQAYREKEERLNALRAKGVVIETPEEISKFEDDIENLLEKARMEARDIRKQEKTKNQDPNGDQKLEAGEDDDSEDEEDYYDDDGEDDDGDTEGETEETEDTPMEVDDKVEERRAETGITPVQQPHNHGEADRTEQDGLHDDAGPQKGIGLQTNTLDNSDGAKETEHNVVDGENRSEVASDLLSVPRSPHRRTRRAAYVISDDDEDDDDTERADSNDRTKQLPLPNHSDTEGAAIPLDLGILNQDDSELSLSQAFMDTLAEDQPLESAYAEQTSSDLIKVASDADFSAQAARISSPSAMNSPAKSFPTPQGQNGHSPTELPNLHIPSSVVMSHDSPAGRSVSKFSMAPTPTQDKGFMYSPYSRTSSVHGAQSTEQIVGTGTEQFRNSSIDVKTNRRLLRRGPKLPGSTTSTDVYKETPAKSNVFEVLKSNAKKKNKRTQAHFDKHRSEAKDIVDEVAEESDDEYAGLGGRSDDSEGEEDEEDRKMINDDDNAIVDEAELAALNAEELRHKDEAAVQKLFHDITTGALRRRRGHNGDNDIDLSDSDDERRAARRQAKRREFAKMRRALLLADDHIGKIADDPKKKAFLESLEEHLVDDSDTGLDVDKEWSGLEEPSNSEGSATVSRTSQQERLLAEAARQPLRGGTQANQQAASPMEIKNAVSFLLGEPEDPSTTVSDNGREIARTDPPDEGINEDDGSDDELADSVIGTSYDNESSTQHRSGAPAQNMMAHGKYVNRWSLRRTASINAAMSSSRPTLKFENRGSITRRSPLLKGPRVSSVTPDSQRAASVTEHDPSVIAAAKTGGNLQKWVGDKGFET</sequence>
<dbReference type="GO" id="GO:0010997">
    <property type="term" value="F:anaphase-promoting complex binding"/>
    <property type="evidence" value="ECO:0007669"/>
    <property type="project" value="TreeGrafter"/>
</dbReference>
<name>A0A168CWP4_9EURO</name>
<comment type="subcellular location">
    <subcellularLocation>
        <location evidence="1">Nucleus</location>
    </subcellularLocation>
</comment>
<feature type="compositionally biased region" description="Acidic residues" evidence="4">
    <location>
        <begin position="749"/>
        <end position="759"/>
    </location>
</feature>
<feature type="compositionally biased region" description="Basic and acidic residues" evidence="4">
    <location>
        <begin position="988"/>
        <end position="1001"/>
    </location>
</feature>
<feature type="region of interest" description="Disordered" evidence="4">
    <location>
        <begin position="1146"/>
        <end position="1178"/>
    </location>
</feature>
<evidence type="ECO:0000256" key="2">
    <source>
        <dbReference type="ARBA" id="ARBA00022553"/>
    </source>
</evidence>
<feature type="region of interest" description="Disordered" evidence="4">
    <location>
        <begin position="597"/>
        <end position="780"/>
    </location>
</feature>
<feature type="compositionally biased region" description="Acidic residues" evidence="4">
    <location>
        <begin position="269"/>
        <end position="293"/>
    </location>
</feature>
<evidence type="ECO:0000259" key="5">
    <source>
        <dbReference type="Pfam" id="PF09444"/>
    </source>
</evidence>
<feature type="compositionally biased region" description="Polar residues" evidence="4">
    <location>
        <begin position="840"/>
        <end position="864"/>
    </location>
</feature>
<feature type="compositionally biased region" description="Basic and acidic residues" evidence="4">
    <location>
        <begin position="426"/>
        <end position="444"/>
    </location>
</feature>
<keyword evidence="2" id="KW-0597">Phosphoprotein</keyword>
<dbReference type="InterPro" id="IPR018564">
    <property type="entry name" value="Repl_chkpnt_MRC1_dom"/>
</dbReference>
<feature type="compositionally biased region" description="Basic and acidic residues" evidence="4">
    <location>
        <begin position="597"/>
        <end position="616"/>
    </location>
</feature>
<feature type="region of interest" description="Disordered" evidence="4">
    <location>
        <begin position="839"/>
        <end position="866"/>
    </location>
</feature>
<dbReference type="Pfam" id="PF09444">
    <property type="entry name" value="MRC1"/>
    <property type="match status" value="1"/>
</dbReference>
<dbReference type="EMBL" id="AZGZ01000002">
    <property type="protein sequence ID" value="KZZ97095.1"/>
    <property type="molecule type" value="Genomic_DNA"/>
</dbReference>
<dbReference type="GO" id="GO:0005634">
    <property type="term" value="C:nucleus"/>
    <property type="evidence" value="ECO:0007669"/>
    <property type="project" value="UniProtKB-SubCell"/>
</dbReference>
<feature type="compositionally biased region" description="Basic and acidic residues" evidence="4">
    <location>
        <begin position="192"/>
        <end position="206"/>
    </location>
</feature>
<feature type="region of interest" description="Disordered" evidence="4">
    <location>
        <begin position="978"/>
        <end position="1039"/>
    </location>
</feature>
<feature type="region of interest" description="Disordered" evidence="4">
    <location>
        <begin position="1077"/>
        <end position="1104"/>
    </location>
</feature>
<keyword evidence="7" id="KW-1185">Reference proteome</keyword>
<feature type="compositionally biased region" description="Basic and acidic residues" evidence="4">
    <location>
        <begin position="675"/>
        <end position="692"/>
    </location>
</feature>
<feature type="compositionally biased region" description="Polar residues" evidence="4">
    <location>
        <begin position="1326"/>
        <end position="1336"/>
    </location>
</feature>
<dbReference type="GO" id="GO:0007095">
    <property type="term" value="P:mitotic G2 DNA damage checkpoint signaling"/>
    <property type="evidence" value="ECO:0007669"/>
    <property type="project" value="TreeGrafter"/>
</dbReference>
<organism evidence="6 7">
    <name type="scientific">Ascosphaera apis ARSEF 7405</name>
    <dbReference type="NCBI Taxonomy" id="392613"/>
    <lineage>
        <taxon>Eukaryota</taxon>
        <taxon>Fungi</taxon>
        <taxon>Dikarya</taxon>
        <taxon>Ascomycota</taxon>
        <taxon>Pezizomycotina</taxon>
        <taxon>Eurotiomycetes</taxon>
        <taxon>Eurotiomycetidae</taxon>
        <taxon>Onygenales</taxon>
        <taxon>Ascosphaeraceae</taxon>
        <taxon>Ascosphaera</taxon>
    </lineage>
</organism>
<feature type="domain" description="DNA replication checkpoint mediator MRC1" evidence="5">
    <location>
        <begin position="994"/>
        <end position="1136"/>
    </location>
</feature>
<feature type="compositionally biased region" description="Acidic residues" evidence="4">
    <location>
        <begin position="617"/>
        <end position="653"/>
    </location>
</feature>
<feature type="region of interest" description="Disordered" evidence="4">
    <location>
        <begin position="192"/>
        <end position="325"/>
    </location>
</feature>
<feature type="region of interest" description="Disordered" evidence="4">
    <location>
        <begin position="44"/>
        <end position="76"/>
    </location>
</feature>
<feature type="compositionally biased region" description="Polar residues" evidence="4">
    <location>
        <begin position="258"/>
        <end position="268"/>
    </location>
</feature>
<reference evidence="6 7" key="1">
    <citation type="journal article" date="2016" name="Genome Biol. Evol.">
        <title>Divergent and convergent evolution of fungal pathogenicity.</title>
        <authorList>
            <person name="Shang Y."/>
            <person name="Xiao G."/>
            <person name="Zheng P."/>
            <person name="Cen K."/>
            <person name="Zhan S."/>
            <person name="Wang C."/>
        </authorList>
    </citation>
    <scope>NUCLEOTIDE SEQUENCE [LARGE SCALE GENOMIC DNA]</scope>
    <source>
        <strain evidence="6 7">ARSEF 7405</strain>
    </source>
</reference>
<feature type="compositionally biased region" description="Polar residues" evidence="4">
    <location>
        <begin position="1162"/>
        <end position="1178"/>
    </location>
</feature>
<feature type="region of interest" description="Disordered" evidence="4">
    <location>
        <begin position="1214"/>
        <end position="1253"/>
    </location>
</feature>
<feature type="compositionally biased region" description="Basic residues" evidence="4">
    <location>
        <begin position="300"/>
        <end position="310"/>
    </location>
</feature>
<gene>
    <name evidence="6" type="ORF">AAP_00738</name>
</gene>
<feature type="region of interest" description="Disordered" evidence="4">
    <location>
        <begin position="1309"/>
        <end position="1349"/>
    </location>
</feature>
<keyword evidence="3" id="KW-0539">Nucleus</keyword>
<feature type="compositionally biased region" description="Basic residues" evidence="4">
    <location>
        <begin position="978"/>
        <end position="987"/>
    </location>
</feature>
<dbReference type="VEuPathDB" id="FungiDB:AAP_00738"/>
<evidence type="ECO:0000313" key="7">
    <source>
        <dbReference type="Proteomes" id="UP000242877"/>
    </source>
</evidence>
<feature type="compositionally biased region" description="Basic and acidic residues" evidence="4">
    <location>
        <begin position="1226"/>
        <end position="1235"/>
    </location>
</feature>
<dbReference type="Proteomes" id="UP000242877">
    <property type="component" value="Unassembled WGS sequence"/>
</dbReference>
<feature type="compositionally biased region" description="Basic and acidic residues" evidence="4">
    <location>
        <begin position="654"/>
        <end position="664"/>
    </location>
</feature>
<evidence type="ECO:0000313" key="6">
    <source>
        <dbReference type="EMBL" id="KZZ97095.1"/>
    </source>
</evidence>
<dbReference type="GO" id="GO:0033314">
    <property type="term" value="P:mitotic DNA replication checkpoint signaling"/>
    <property type="evidence" value="ECO:0007669"/>
    <property type="project" value="TreeGrafter"/>
</dbReference>
<evidence type="ECO:0000256" key="4">
    <source>
        <dbReference type="SAM" id="MobiDB-lite"/>
    </source>
</evidence>
<proteinExistence type="predicted"/>
<dbReference type="InterPro" id="IPR024146">
    <property type="entry name" value="Claspin"/>
</dbReference>
<feature type="compositionally biased region" description="Basic and acidic residues" evidence="4">
    <location>
        <begin position="239"/>
        <end position="257"/>
    </location>
</feature>
<feature type="compositionally biased region" description="Polar residues" evidence="4">
    <location>
        <begin position="212"/>
        <end position="223"/>
    </location>
</feature>
<comment type="caution">
    <text evidence="6">The sequence shown here is derived from an EMBL/GenBank/DDBJ whole genome shotgun (WGS) entry which is preliminary data.</text>
</comment>
<feature type="compositionally biased region" description="Acidic residues" evidence="4">
    <location>
        <begin position="1236"/>
        <end position="1251"/>
    </location>
</feature>
<feature type="compositionally biased region" description="Basic and acidic residues" evidence="4">
    <location>
        <begin position="708"/>
        <end position="726"/>
    </location>
</feature>
<feature type="compositionally biased region" description="Acidic residues" evidence="4">
    <location>
        <begin position="141"/>
        <end position="151"/>
    </location>
</feature>
<evidence type="ECO:0000256" key="1">
    <source>
        <dbReference type="ARBA" id="ARBA00004123"/>
    </source>
</evidence>
<protein>
    <submittedName>
        <fullName evidence="6">DNA replication checkpoint mediator, MRC1 domain protein</fullName>
    </submittedName>
</protein>
<dbReference type="PANTHER" id="PTHR14396:SF10">
    <property type="entry name" value="CLASPIN"/>
    <property type="match status" value="1"/>
</dbReference>
<accession>A0A168CWP4</accession>
<feature type="region of interest" description="Disordered" evidence="4">
    <location>
        <begin position="89"/>
        <end position="152"/>
    </location>
</feature>
<feature type="compositionally biased region" description="Acidic residues" evidence="4">
    <location>
        <begin position="1002"/>
        <end position="1012"/>
    </location>
</feature>
<evidence type="ECO:0000256" key="3">
    <source>
        <dbReference type="ARBA" id="ARBA00023242"/>
    </source>
</evidence>